<protein>
    <submittedName>
        <fullName evidence="2">Apple domain-containing protein</fullName>
    </submittedName>
</protein>
<dbReference type="Proteomes" id="UP000887566">
    <property type="component" value="Unplaced"/>
</dbReference>
<dbReference type="InterPro" id="IPR016187">
    <property type="entry name" value="CTDL_fold"/>
</dbReference>
<accession>A0A914X342</accession>
<keyword evidence="1" id="KW-1185">Reference proteome</keyword>
<dbReference type="AlphaFoldDB" id="A0A914X342"/>
<evidence type="ECO:0000313" key="1">
    <source>
        <dbReference type="Proteomes" id="UP000887566"/>
    </source>
</evidence>
<dbReference type="WBParaSite" id="PSAMB.scaffold6453size13376.g28566.t1">
    <property type="protein sequence ID" value="PSAMB.scaffold6453size13376.g28566.t1"/>
    <property type="gene ID" value="PSAMB.scaffold6453size13376.g28566"/>
</dbReference>
<evidence type="ECO:0000313" key="2">
    <source>
        <dbReference type="WBParaSite" id="PSAMB.scaffold6453size13376.g28566.t1"/>
    </source>
</evidence>
<proteinExistence type="predicted"/>
<dbReference type="SUPFAM" id="SSF56436">
    <property type="entry name" value="C-type lectin-like"/>
    <property type="match status" value="1"/>
</dbReference>
<dbReference type="CDD" id="cd00037">
    <property type="entry name" value="CLECT"/>
    <property type="match status" value="1"/>
</dbReference>
<sequence>MSGSVLTSFVNDLCYVLQPAVSKSYNDAKVSCNAISGYNGHLAHIRSMNELWIAEAFRLAGGASTLRIGIEQTNLSSTDPTSGWFLTTPTNESVPTTFLPWATSPTAGSRTIAVTTGYPKPFATVDSNTVYPFICQYGNTTTITTPTTTTTRAMTTRAACTTPLTTTAGGTGTTTATTNAGRTASSFNHYRFGYFTNTCYWLDQLTVSYSKCLNMCHRNNLCFGLSYNAGTSDCQLLAITASASPYWFELTADKQYETLIRE</sequence>
<dbReference type="InterPro" id="IPR016186">
    <property type="entry name" value="C-type_lectin-like/link_sf"/>
</dbReference>
<reference evidence="2" key="1">
    <citation type="submission" date="2022-11" db="UniProtKB">
        <authorList>
            <consortium name="WormBaseParasite"/>
        </authorList>
    </citation>
    <scope>IDENTIFICATION</scope>
</reference>
<dbReference type="Gene3D" id="3.10.100.10">
    <property type="entry name" value="Mannose-Binding Protein A, subunit A"/>
    <property type="match status" value="1"/>
</dbReference>
<name>A0A914X342_9BILA</name>
<organism evidence="1 2">
    <name type="scientific">Plectus sambesii</name>
    <dbReference type="NCBI Taxonomy" id="2011161"/>
    <lineage>
        <taxon>Eukaryota</taxon>
        <taxon>Metazoa</taxon>
        <taxon>Ecdysozoa</taxon>
        <taxon>Nematoda</taxon>
        <taxon>Chromadorea</taxon>
        <taxon>Plectida</taxon>
        <taxon>Plectina</taxon>
        <taxon>Plectoidea</taxon>
        <taxon>Plectidae</taxon>
        <taxon>Plectus</taxon>
    </lineage>
</organism>